<dbReference type="AlphaFoldDB" id="A0A4Y9FBS3"/>
<evidence type="ECO:0008006" key="3">
    <source>
        <dbReference type="Google" id="ProtNLM"/>
    </source>
</evidence>
<comment type="caution">
    <text evidence="1">The sequence shown here is derived from an EMBL/GenBank/DDBJ whole genome shotgun (WGS) entry which is preliminary data.</text>
</comment>
<proteinExistence type="predicted"/>
<accession>A0A4Y9FBS3</accession>
<dbReference type="RefSeq" id="WP_135260122.1">
    <property type="nucleotide sequence ID" value="NZ_SJZF01000008.1"/>
</dbReference>
<dbReference type="SUPFAM" id="SSF110296">
    <property type="entry name" value="Oligoxyloglucan reducing end-specific cellobiohydrolase"/>
    <property type="match status" value="1"/>
</dbReference>
<sequence>MGRWVGLLGLLAALALGGCRPLDLGEWRLEGEPGEALWLELLLPKGLEGAEVHLQGPQGLVVPGWVGPGGLGYRLELLGPGKRGLVLWVGEGVAPGAYPLRLFLHRGGRAVAEGRLVLTVSPPIPKGDADWRPVAPNLYRVVFQGGFFLALGDEGALLTSPDGRRWTPRTLPTRAKLFGAAWGGRWVAVGQDGVLLLSEDGVGWQQVPSPTSDWLYGVAYGGGRFVAGGTGARLWVSEEGVAWRPVPLPEPGLTLQALVWAPGGFVAVGLQGAVLRSPDGLAWERAPTGTSGHLRDVAFTPLGHVAVGDGGLVLLSNGREWRSRRVGEEDLVGVAYGEGLLLAVGAKGGVYASPDGVLWSPLPPLPVALSGVAYGHRRFVAVGYAGAILTSP</sequence>
<organism evidence="1 2">
    <name type="scientific">Thermus tengchongensis</name>
    <dbReference type="NCBI Taxonomy" id="1214928"/>
    <lineage>
        <taxon>Bacteria</taxon>
        <taxon>Thermotogati</taxon>
        <taxon>Deinococcota</taxon>
        <taxon>Deinococci</taxon>
        <taxon>Thermales</taxon>
        <taxon>Thermaceae</taxon>
        <taxon>Thermus</taxon>
    </lineage>
</organism>
<dbReference type="Proteomes" id="UP000297668">
    <property type="component" value="Unassembled WGS sequence"/>
</dbReference>
<gene>
    <name evidence="1" type="ORF">E0687_06020</name>
</gene>
<protein>
    <recommendedName>
        <fullName evidence="3">Lipoprotein</fullName>
    </recommendedName>
</protein>
<evidence type="ECO:0000313" key="1">
    <source>
        <dbReference type="EMBL" id="TFU26561.1"/>
    </source>
</evidence>
<name>A0A4Y9FBS3_9DEIN</name>
<dbReference type="PROSITE" id="PS51257">
    <property type="entry name" value="PROKAR_LIPOPROTEIN"/>
    <property type="match status" value="1"/>
</dbReference>
<dbReference type="EMBL" id="SJZF01000008">
    <property type="protein sequence ID" value="TFU26561.1"/>
    <property type="molecule type" value="Genomic_DNA"/>
</dbReference>
<reference evidence="1 2" key="1">
    <citation type="submission" date="2019-03" db="EMBL/GenBank/DDBJ databases">
        <title>Thermus tengchongensis species for the arsenic transformation mechanism.</title>
        <authorList>
            <person name="Yuan G.C."/>
        </authorList>
    </citation>
    <scope>NUCLEOTIDE SEQUENCE [LARGE SCALE GENOMIC DNA]</scope>
    <source>
        <strain evidence="1 2">15W</strain>
    </source>
</reference>
<evidence type="ECO:0000313" key="2">
    <source>
        <dbReference type="Proteomes" id="UP000297668"/>
    </source>
</evidence>